<accession>A0A346XXL6</accession>
<keyword evidence="2" id="KW-0030">Aminoacyl-tRNA synthetase</keyword>
<dbReference type="PANTHER" id="PTHR30411">
    <property type="entry name" value="CYTOPLASMIC PROTEIN"/>
    <property type="match status" value="1"/>
</dbReference>
<dbReference type="EMBL" id="CP031165">
    <property type="protein sequence ID" value="AXV06963.1"/>
    <property type="molecule type" value="Genomic_DNA"/>
</dbReference>
<dbReference type="KEGG" id="euz:DVS28_a2281"/>
<dbReference type="AlphaFoldDB" id="A0A346XXL6"/>
<keyword evidence="2" id="KW-0436">Ligase</keyword>
<name>A0A346XXL6_9ACTN</name>
<protein>
    <submittedName>
        <fullName evidence="2">YbaK/prolyl-tRNA synthetase associated region</fullName>
    </submittedName>
</protein>
<dbReference type="InterPro" id="IPR036754">
    <property type="entry name" value="YbaK/aa-tRNA-synt-asso_dom_sf"/>
</dbReference>
<sequence>MQETKPATARVIAAAAAAGLDITVRQFPEGTRTAADAAAAIGCDVAAIVKSIVMHDDVGPLLVFTSGRNRVDAGKVEAEIGGGAVRRATAEEARAATGYAIGGTAPFGHPAPLRMLVDRDLLEFEEVWAAAGTPDTVFPLTPRQLMAATGVPPVDVAE</sequence>
<evidence type="ECO:0000313" key="3">
    <source>
        <dbReference type="Proteomes" id="UP000264006"/>
    </source>
</evidence>
<dbReference type="GO" id="GO:0004812">
    <property type="term" value="F:aminoacyl-tRNA ligase activity"/>
    <property type="evidence" value="ECO:0007669"/>
    <property type="project" value="UniProtKB-KW"/>
</dbReference>
<dbReference type="Proteomes" id="UP000264006">
    <property type="component" value="Chromosome"/>
</dbReference>
<proteinExistence type="predicted"/>
<dbReference type="Gene3D" id="3.90.960.10">
    <property type="entry name" value="YbaK/aminoacyl-tRNA synthetase-associated domain"/>
    <property type="match status" value="1"/>
</dbReference>
<dbReference type="GO" id="GO:0002161">
    <property type="term" value="F:aminoacyl-tRNA deacylase activity"/>
    <property type="evidence" value="ECO:0007669"/>
    <property type="project" value="InterPro"/>
</dbReference>
<reference evidence="2 3" key="1">
    <citation type="submission" date="2018-09" db="EMBL/GenBank/DDBJ databases">
        <title>Complete genome sequence of Euzebya sp. DY32-46 isolated from seawater of Pacific Ocean.</title>
        <authorList>
            <person name="Xu L."/>
            <person name="Wu Y.-H."/>
            <person name="Xu X.-W."/>
        </authorList>
    </citation>
    <scope>NUCLEOTIDE SEQUENCE [LARGE SCALE GENOMIC DNA]</scope>
    <source>
        <strain evidence="2 3">DY32-46</strain>
    </source>
</reference>
<evidence type="ECO:0000259" key="1">
    <source>
        <dbReference type="Pfam" id="PF04073"/>
    </source>
</evidence>
<organism evidence="2 3">
    <name type="scientific">Euzebya pacifica</name>
    <dbReference type="NCBI Taxonomy" id="1608957"/>
    <lineage>
        <taxon>Bacteria</taxon>
        <taxon>Bacillati</taxon>
        <taxon>Actinomycetota</taxon>
        <taxon>Nitriliruptoria</taxon>
        <taxon>Euzebyales</taxon>
    </lineage>
</organism>
<keyword evidence="3" id="KW-1185">Reference proteome</keyword>
<dbReference type="SUPFAM" id="SSF55826">
    <property type="entry name" value="YbaK/ProRS associated domain"/>
    <property type="match status" value="1"/>
</dbReference>
<dbReference type="PANTHER" id="PTHR30411:SF1">
    <property type="entry name" value="CYTOPLASMIC PROTEIN"/>
    <property type="match status" value="1"/>
</dbReference>
<dbReference type="InterPro" id="IPR007214">
    <property type="entry name" value="YbaK/aa-tRNA-synth-assoc-dom"/>
</dbReference>
<gene>
    <name evidence="2" type="ORF">DVS28_a2281</name>
</gene>
<evidence type="ECO:0000313" key="2">
    <source>
        <dbReference type="EMBL" id="AXV06963.1"/>
    </source>
</evidence>
<feature type="domain" description="YbaK/aminoacyl-tRNA synthetase-associated" evidence="1">
    <location>
        <begin position="29"/>
        <end position="146"/>
    </location>
</feature>
<dbReference type="CDD" id="cd04333">
    <property type="entry name" value="ProX_deacylase"/>
    <property type="match status" value="1"/>
</dbReference>
<dbReference type="Pfam" id="PF04073">
    <property type="entry name" value="tRNA_edit"/>
    <property type="match status" value="1"/>
</dbReference>